<keyword evidence="1" id="KW-1133">Transmembrane helix</keyword>
<accession>A0ABT1Z0A0</accession>
<comment type="caution">
    <text evidence="2">The sequence shown here is derived from an EMBL/GenBank/DDBJ whole genome shotgun (WGS) entry which is preliminary data.</text>
</comment>
<feature type="transmembrane region" description="Helical" evidence="1">
    <location>
        <begin position="241"/>
        <end position="262"/>
    </location>
</feature>
<organism evidence="2 3">
    <name type="scientific">Pseudosulfitobacter koreensis</name>
    <dbReference type="NCBI Taxonomy" id="2968472"/>
    <lineage>
        <taxon>Bacteria</taxon>
        <taxon>Pseudomonadati</taxon>
        <taxon>Pseudomonadota</taxon>
        <taxon>Alphaproteobacteria</taxon>
        <taxon>Rhodobacterales</taxon>
        <taxon>Roseobacteraceae</taxon>
        <taxon>Pseudosulfitobacter</taxon>
    </lineage>
</organism>
<feature type="transmembrane region" description="Helical" evidence="1">
    <location>
        <begin position="81"/>
        <end position="102"/>
    </location>
</feature>
<evidence type="ECO:0008006" key="4">
    <source>
        <dbReference type="Google" id="ProtNLM"/>
    </source>
</evidence>
<feature type="transmembrane region" description="Helical" evidence="1">
    <location>
        <begin position="268"/>
        <end position="285"/>
    </location>
</feature>
<feature type="transmembrane region" description="Helical" evidence="1">
    <location>
        <begin position="306"/>
        <end position="326"/>
    </location>
</feature>
<gene>
    <name evidence="2" type="ORF">NTA49_08305</name>
</gene>
<dbReference type="EMBL" id="JANKJG010000005">
    <property type="protein sequence ID" value="MCR8826537.1"/>
    <property type="molecule type" value="Genomic_DNA"/>
</dbReference>
<sequence length="352" mass="36900">MRHVFLYISGLLFFHAVPPLIAARPLLSQLPLAPHLLMYLTAALMAVVTLRAQWVLSLRVLLSCLLVTLAAPFLIGSDTQAVVIAGFLMIGIAVPVFIRFAFEDAVMRDKPIGSMLGYASFALETIAFGIGALITYLSVIKAQGLLFIVPLVTLFIVLRSRGTLPVPTHTAPRLRILATVKDVIPAVCANTAFFLFLAGVSLSGDQISPMQVGSAIAITAFGFAGGAFLSDHVRRLMSDKLLLVVFSLCGLAGGLLGALVSLESFPGLILLIAIAISTSNGVIISTSLSTSRLNDDAVAGLPADNALVFLAASGGVALVFSLAATQFLASNAWMPIVLVYLAAIGAALVQKK</sequence>
<dbReference type="Proteomes" id="UP001165396">
    <property type="component" value="Unassembled WGS sequence"/>
</dbReference>
<feature type="transmembrane region" description="Helical" evidence="1">
    <location>
        <begin position="183"/>
        <end position="204"/>
    </location>
</feature>
<evidence type="ECO:0000313" key="3">
    <source>
        <dbReference type="Proteomes" id="UP001165396"/>
    </source>
</evidence>
<name>A0ABT1Z0A0_9RHOB</name>
<feature type="transmembrane region" description="Helical" evidence="1">
    <location>
        <begin position="57"/>
        <end position="75"/>
    </location>
</feature>
<feature type="transmembrane region" description="Helical" evidence="1">
    <location>
        <begin position="210"/>
        <end position="229"/>
    </location>
</feature>
<feature type="transmembrane region" description="Helical" evidence="1">
    <location>
        <begin position="32"/>
        <end position="50"/>
    </location>
</feature>
<feature type="transmembrane region" description="Helical" evidence="1">
    <location>
        <begin position="144"/>
        <end position="162"/>
    </location>
</feature>
<dbReference type="RefSeq" id="WP_258294244.1">
    <property type="nucleotide sequence ID" value="NZ_JANKJG010000005.1"/>
</dbReference>
<evidence type="ECO:0000256" key="1">
    <source>
        <dbReference type="SAM" id="Phobius"/>
    </source>
</evidence>
<evidence type="ECO:0000313" key="2">
    <source>
        <dbReference type="EMBL" id="MCR8826537.1"/>
    </source>
</evidence>
<feature type="transmembrane region" description="Helical" evidence="1">
    <location>
        <begin position="114"/>
        <end position="138"/>
    </location>
</feature>
<keyword evidence="3" id="KW-1185">Reference proteome</keyword>
<keyword evidence="1" id="KW-0812">Transmembrane</keyword>
<protein>
    <recommendedName>
        <fullName evidence="4">Major Facilitator Superfamily protein</fullName>
    </recommendedName>
</protein>
<feature type="transmembrane region" description="Helical" evidence="1">
    <location>
        <begin position="332"/>
        <end position="349"/>
    </location>
</feature>
<reference evidence="2" key="1">
    <citation type="submission" date="2022-07" db="EMBL/GenBank/DDBJ databases">
        <title>Pseudosulfitobacter sp. strain AP-MA-4, whole genome sequence.</title>
        <authorList>
            <person name="Jiang Y."/>
        </authorList>
    </citation>
    <scope>NUCLEOTIDE SEQUENCE</scope>
    <source>
        <strain evidence="2">AP-MA-4</strain>
    </source>
</reference>
<proteinExistence type="predicted"/>
<keyword evidence="1" id="KW-0472">Membrane</keyword>